<dbReference type="EMBL" id="BLWC01000001">
    <property type="protein sequence ID" value="GFM98031.1"/>
    <property type="molecule type" value="Genomic_DNA"/>
</dbReference>
<protein>
    <recommendedName>
        <fullName evidence="1">Helix-turn-helix domain-containing protein</fullName>
    </recommendedName>
</protein>
<dbReference type="Proteomes" id="UP000498980">
    <property type="component" value="Unassembled WGS sequence"/>
</dbReference>
<comment type="caution">
    <text evidence="2">The sequence shown here is derived from an EMBL/GenBank/DDBJ whole genome shotgun (WGS) entry which is preliminary data.</text>
</comment>
<keyword evidence="3" id="KW-1185">Reference proteome</keyword>
<evidence type="ECO:0000313" key="3">
    <source>
        <dbReference type="Proteomes" id="UP000498980"/>
    </source>
</evidence>
<evidence type="ECO:0000259" key="1">
    <source>
        <dbReference type="Pfam" id="PF12728"/>
    </source>
</evidence>
<feature type="domain" description="Helix-turn-helix" evidence="1">
    <location>
        <begin position="27"/>
        <end position="76"/>
    </location>
</feature>
<proteinExistence type="predicted"/>
<gene>
    <name evidence="2" type="ORF">Sfulv_28420</name>
</gene>
<dbReference type="Pfam" id="PF12728">
    <property type="entry name" value="HTH_17"/>
    <property type="match status" value="1"/>
</dbReference>
<dbReference type="GO" id="GO:0003677">
    <property type="term" value="F:DNA binding"/>
    <property type="evidence" value="ECO:0007669"/>
    <property type="project" value="InterPro"/>
</dbReference>
<organism evidence="2 3">
    <name type="scientific">Streptomyces fulvorobeus</name>
    <dbReference type="NCBI Taxonomy" id="284028"/>
    <lineage>
        <taxon>Bacteria</taxon>
        <taxon>Bacillati</taxon>
        <taxon>Actinomycetota</taxon>
        <taxon>Actinomycetes</taxon>
        <taxon>Kitasatosporales</taxon>
        <taxon>Streptomycetaceae</taxon>
        <taxon>Streptomyces</taxon>
    </lineage>
</organism>
<dbReference type="NCBIfam" id="TIGR01764">
    <property type="entry name" value="excise"/>
    <property type="match status" value="1"/>
</dbReference>
<name>A0A7J0C6C2_9ACTN</name>
<reference evidence="2 3" key="1">
    <citation type="submission" date="2020-05" db="EMBL/GenBank/DDBJ databases">
        <title>Whole genome shotgun sequence of Streptomyces fulvorobeus NBRC 15897.</title>
        <authorList>
            <person name="Komaki H."/>
            <person name="Tamura T."/>
        </authorList>
    </citation>
    <scope>NUCLEOTIDE SEQUENCE [LARGE SCALE GENOMIC DNA]</scope>
    <source>
        <strain evidence="2 3">NBRC 15897</strain>
    </source>
</reference>
<dbReference type="InterPro" id="IPR010093">
    <property type="entry name" value="SinI_DNA-bd"/>
</dbReference>
<evidence type="ECO:0000313" key="2">
    <source>
        <dbReference type="EMBL" id="GFM98031.1"/>
    </source>
</evidence>
<accession>A0A7J0C6C2</accession>
<dbReference type="AlphaFoldDB" id="A0A7J0C6C2"/>
<dbReference type="InterPro" id="IPR041657">
    <property type="entry name" value="HTH_17"/>
</dbReference>
<sequence length="91" mass="10378">MTNLAHPGRRLAVVPSTARPAPLEETYMDVKALAKLLGTTERFPRRLVAERRIRYLKAGTHVRFPASAVEEFLATNTVEPIRPRRRMRRAA</sequence>